<keyword evidence="9" id="KW-1185">Reference proteome</keyword>
<dbReference type="GO" id="GO:0031418">
    <property type="term" value="F:L-ascorbic acid binding"/>
    <property type="evidence" value="ECO:0007669"/>
    <property type="project" value="UniProtKB-KW"/>
</dbReference>
<protein>
    <submittedName>
        <fullName evidence="8">Prolyl 4-hydroxylase subunit alpha-3</fullName>
    </submittedName>
</protein>
<dbReference type="SMART" id="SM00702">
    <property type="entry name" value="P4Hc"/>
    <property type="match status" value="1"/>
</dbReference>
<dbReference type="InterPro" id="IPR045054">
    <property type="entry name" value="P4HA-like"/>
</dbReference>
<evidence type="ECO:0000256" key="6">
    <source>
        <dbReference type="ARBA" id="ARBA00023004"/>
    </source>
</evidence>
<keyword evidence="3" id="KW-0847">Vitamin C</keyword>
<keyword evidence="5" id="KW-0560">Oxidoreductase</keyword>
<keyword evidence="6" id="KW-0408">Iron</keyword>
<evidence type="ECO:0000256" key="3">
    <source>
        <dbReference type="ARBA" id="ARBA00022896"/>
    </source>
</evidence>
<accession>A0A8J5D3K4</accession>
<dbReference type="InterPro" id="IPR006620">
    <property type="entry name" value="Pro_4_hyd_alph"/>
</dbReference>
<dbReference type="Proteomes" id="UP000770661">
    <property type="component" value="Unassembled WGS sequence"/>
</dbReference>
<gene>
    <name evidence="8" type="primary">P4HA3_0</name>
    <name evidence="8" type="ORF">GWK47_034551</name>
</gene>
<feature type="domain" description="Prolyl 4-hydroxylase alpha subunit" evidence="7">
    <location>
        <begin position="12"/>
        <end position="185"/>
    </location>
</feature>
<dbReference type="PANTHER" id="PTHR10869:SF244">
    <property type="entry name" value="PROLYL 4-HYDROXYLASE SUBUNIT ALPHA-2"/>
    <property type="match status" value="1"/>
</dbReference>
<evidence type="ECO:0000313" key="8">
    <source>
        <dbReference type="EMBL" id="KAG0727500.1"/>
    </source>
</evidence>
<dbReference type="GO" id="GO:0005783">
    <property type="term" value="C:endoplasmic reticulum"/>
    <property type="evidence" value="ECO:0007669"/>
    <property type="project" value="TreeGrafter"/>
</dbReference>
<evidence type="ECO:0000256" key="1">
    <source>
        <dbReference type="ARBA" id="ARBA00001961"/>
    </source>
</evidence>
<evidence type="ECO:0000256" key="2">
    <source>
        <dbReference type="ARBA" id="ARBA00022723"/>
    </source>
</evidence>
<name>A0A8J5D3K4_CHIOP</name>
<evidence type="ECO:0000259" key="7">
    <source>
        <dbReference type="SMART" id="SM00702"/>
    </source>
</evidence>
<keyword evidence="4" id="KW-0223">Dioxygenase</keyword>
<comment type="cofactor">
    <cofactor evidence="1">
        <name>L-ascorbate</name>
        <dbReference type="ChEBI" id="CHEBI:38290"/>
    </cofactor>
</comment>
<reference evidence="8" key="1">
    <citation type="submission" date="2020-07" db="EMBL/GenBank/DDBJ databases">
        <title>The High-quality genome of the commercially important snow crab, Chionoecetes opilio.</title>
        <authorList>
            <person name="Jeong J.-H."/>
            <person name="Ryu S."/>
        </authorList>
    </citation>
    <scope>NUCLEOTIDE SEQUENCE</scope>
    <source>
        <strain evidence="8">MADBK_172401_WGS</strain>
        <tissue evidence="8">Digestive gland</tissue>
    </source>
</reference>
<dbReference type="GO" id="GO:0005506">
    <property type="term" value="F:iron ion binding"/>
    <property type="evidence" value="ECO:0007669"/>
    <property type="project" value="InterPro"/>
</dbReference>
<dbReference type="OrthoDB" id="420380at2759"/>
<proteinExistence type="predicted"/>
<dbReference type="PANTHER" id="PTHR10869">
    <property type="entry name" value="PROLYL 4-HYDROXYLASE ALPHA SUBUNIT"/>
    <property type="match status" value="1"/>
</dbReference>
<dbReference type="GO" id="GO:0004656">
    <property type="term" value="F:procollagen-proline 4-dioxygenase activity"/>
    <property type="evidence" value="ECO:0007669"/>
    <property type="project" value="TreeGrafter"/>
</dbReference>
<evidence type="ECO:0000313" key="9">
    <source>
        <dbReference type="Proteomes" id="UP000770661"/>
    </source>
</evidence>
<dbReference type="AlphaFoldDB" id="A0A8J5D3K4"/>
<dbReference type="EMBL" id="JACEEZ010003300">
    <property type="protein sequence ID" value="KAG0727500.1"/>
    <property type="molecule type" value="Genomic_DNA"/>
</dbReference>
<keyword evidence="2" id="KW-0479">Metal-binding</keyword>
<sequence>MPVRYEQVHTDPELYLFHDVITDAEIHLLKDIASGKLERSTTRSKTENVTENRVSHTAWLANTSHPVLRRLAHRIAEVTQLFAFRGLHRPPSRGATAGIQSYGIGGFYNTHNDVLYKFLPEDKLNDVRAGGRTAFPEAGIALTPQKGAAVLWFNMKRNGNFNPRTLHGGCPVLLGQKWVANRWIRENANFLRRPCSTDPLA</sequence>
<evidence type="ECO:0000256" key="5">
    <source>
        <dbReference type="ARBA" id="ARBA00023002"/>
    </source>
</evidence>
<dbReference type="Gene3D" id="2.60.120.620">
    <property type="entry name" value="q2cbj1_9rhob like domain"/>
    <property type="match status" value="1"/>
</dbReference>
<comment type="caution">
    <text evidence="8">The sequence shown here is derived from an EMBL/GenBank/DDBJ whole genome shotgun (WGS) entry which is preliminary data.</text>
</comment>
<evidence type="ECO:0000256" key="4">
    <source>
        <dbReference type="ARBA" id="ARBA00022964"/>
    </source>
</evidence>
<organism evidence="8 9">
    <name type="scientific">Chionoecetes opilio</name>
    <name type="common">Atlantic snow crab</name>
    <name type="synonym">Cancer opilio</name>
    <dbReference type="NCBI Taxonomy" id="41210"/>
    <lineage>
        <taxon>Eukaryota</taxon>
        <taxon>Metazoa</taxon>
        <taxon>Ecdysozoa</taxon>
        <taxon>Arthropoda</taxon>
        <taxon>Crustacea</taxon>
        <taxon>Multicrustacea</taxon>
        <taxon>Malacostraca</taxon>
        <taxon>Eumalacostraca</taxon>
        <taxon>Eucarida</taxon>
        <taxon>Decapoda</taxon>
        <taxon>Pleocyemata</taxon>
        <taxon>Brachyura</taxon>
        <taxon>Eubrachyura</taxon>
        <taxon>Majoidea</taxon>
        <taxon>Majidae</taxon>
        <taxon>Chionoecetes</taxon>
    </lineage>
</organism>